<sequence>MGPNAWQRRSRCFEVNVQRVVPQKVYGDCLDKAGNCDLVDGSERSKKLISIPNSFSPLIWSRHFHAPKKLTV</sequence>
<organism evidence="1 3">
    <name type="scientific">Paraburkholderia phenazinium</name>
    <dbReference type="NCBI Taxonomy" id="60549"/>
    <lineage>
        <taxon>Bacteria</taxon>
        <taxon>Pseudomonadati</taxon>
        <taxon>Pseudomonadota</taxon>
        <taxon>Betaproteobacteria</taxon>
        <taxon>Burkholderiales</taxon>
        <taxon>Burkholderiaceae</taxon>
        <taxon>Paraburkholderia</taxon>
    </lineage>
</organism>
<dbReference type="EMBL" id="FNCJ01000017">
    <property type="protein sequence ID" value="SDI12460.1"/>
    <property type="molecule type" value="Genomic_DNA"/>
</dbReference>
<name>A0A1G8I1A9_9BURK</name>
<evidence type="ECO:0000313" key="3">
    <source>
        <dbReference type="Proteomes" id="UP000199706"/>
    </source>
</evidence>
<dbReference type="AlphaFoldDB" id="A0A1G8I1A9"/>
<reference evidence="1 3" key="1">
    <citation type="submission" date="2016-10" db="EMBL/GenBank/DDBJ databases">
        <authorList>
            <person name="de Groot N.N."/>
        </authorList>
    </citation>
    <scope>NUCLEOTIDE SEQUENCE [LARGE SCALE GENOMIC DNA]</scope>
    <source>
        <strain evidence="1 3">LMG 2247</strain>
    </source>
</reference>
<dbReference type="Proteomes" id="UP000199706">
    <property type="component" value="Unassembled WGS sequence"/>
</dbReference>
<evidence type="ECO:0000313" key="1">
    <source>
        <dbReference type="EMBL" id="SDI12460.1"/>
    </source>
</evidence>
<dbReference type="EMBL" id="FNCJ01000027">
    <property type="protein sequence ID" value="SDI59760.1"/>
    <property type="molecule type" value="Genomic_DNA"/>
</dbReference>
<accession>A0A1G8I1A9</accession>
<gene>
    <name evidence="1" type="ORF">SAMN05216466_117144</name>
    <name evidence="2" type="ORF">SAMN05216466_12753</name>
</gene>
<protein>
    <submittedName>
        <fullName evidence="1">Uncharacterized protein</fullName>
    </submittedName>
</protein>
<evidence type="ECO:0000313" key="2">
    <source>
        <dbReference type="EMBL" id="SDI59760.1"/>
    </source>
</evidence>
<proteinExistence type="predicted"/>